<comment type="pathway">
    <text evidence="1 12">Carbohydrate degradation; glycolysis; pyruvate from D-glyceraldehyde 3-phosphate: step 4/5.</text>
</comment>
<dbReference type="PIRSF" id="PIRSF001400">
    <property type="entry name" value="Enolase"/>
    <property type="match status" value="1"/>
</dbReference>
<dbReference type="Gene3D" id="3.30.390.10">
    <property type="entry name" value="Enolase-like, N-terminal domain"/>
    <property type="match status" value="1"/>
</dbReference>
<reference evidence="18" key="2">
    <citation type="submission" date="2015-03" db="EMBL/GenBank/DDBJ databases">
        <title>Genome sequence of Pseudoalteromonas citrea.</title>
        <authorList>
            <person name="Xie B.-B."/>
            <person name="Rong J.-C."/>
            <person name="Qin Q.-L."/>
            <person name="Zhang Y.-Z."/>
        </authorList>
    </citation>
    <scope>NUCLEOTIDE SEQUENCE</scope>
    <source>
        <strain evidence="18">DSM 8771</strain>
    </source>
</reference>
<dbReference type="GO" id="GO:0006096">
    <property type="term" value="P:glycolytic process"/>
    <property type="evidence" value="ECO:0007669"/>
    <property type="project" value="UniProtKB-UniRule"/>
</dbReference>
<feature type="binding site" evidence="14">
    <location>
        <begin position="368"/>
        <end position="371"/>
    </location>
    <ligand>
        <name>substrate</name>
    </ligand>
</feature>
<dbReference type="EC" id="4.2.1.11" evidence="3 12"/>
<evidence type="ECO:0000259" key="17">
    <source>
        <dbReference type="SMART" id="SM01193"/>
    </source>
</evidence>
<dbReference type="SUPFAM" id="SSF54826">
    <property type="entry name" value="Enolase N-terminal domain-like"/>
    <property type="match status" value="1"/>
</dbReference>
<evidence type="ECO:0000256" key="7">
    <source>
        <dbReference type="ARBA" id="ARBA00022723"/>
    </source>
</evidence>
<organism evidence="18 19">
    <name type="scientific">Pseudoalteromonas citrea</name>
    <dbReference type="NCBI Taxonomy" id="43655"/>
    <lineage>
        <taxon>Bacteria</taxon>
        <taxon>Pseudomonadati</taxon>
        <taxon>Pseudomonadota</taxon>
        <taxon>Gammaproteobacteria</taxon>
        <taxon>Alteromonadales</taxon>
        <taxon>Pseudoalteromonadaceae</taxon>
        <taxon>Pseudoalteromonas</taxon>
    </lineage>
</organism>
<dbReference type="GO" id="GO:0009986">
    <property type="term" value="C:cell surface"/>
    <property type="evidence" value="ECO:0007669"/>
    <property type="project" value="UniProtKB-SubCell"/>
</dbReference>
<comment type="catalytic activity">
    <reaction evidence="12">
        <text>(2R)-2-phosphoglycerate = phosphoenolpyruvate + H2O</text>
        <dbReference type="Rhea" id="RHEA:10164"/>
        <dbReference type="ChEBI" id="CHEBI:15377"/>
        <dbReference type="ChEBI" id="CHEBI:58289"/>
        <dbReference type="ChEBI" id="CHEBI:58702"/>
        <dbReference type="EC" id="4.2.1.11"/>
    </reaction>
</comment>
<dbReference type="Pfam" id="PF00113">
    <property type="entry name" value="Enolase_C"/>
    <property type="match status" value="1"/>
</dbReference>
<feature type="binding site" evidence="12 15">
    <location>
        <position position="246"/>
    </location>
    <ligand>
        <name>Mg(2+)</name>
        <dbReference type="ChEBI" id="CHEBI:18420"/>
    </ligand>
</feature>
<dbReference type="InterPro" id="IPR020811">
    <property type="entry name" value="Enolase_N"/>
</dbReference>
<evidence type="ECO:0000256" key="2">
    <source>
        <dbReference type="ARBA" id="ARBA00009604"/>
    </source>
</evidence>
<evidence type="ECO:0000256" key="14">
    <source>
        <dbReference type="PIRSR" id="PIRSR001400-2"/>
    </source>
</evidence>
<dbReference type="FunFam" id="3.20.20.120:FF:000001">
    <property type="entry name" value="Enolase"/>
    <property type="match status" value="1"/>
</dbReference>
<keyword evidence="7 12" id="KW-0479">Metal-binding</keyword>
<dbReference type="GO" id="GO:0004634">
    <property type="term" value="F:phosphopyruvate hydratase activity"/>
    <property type="evidence" value="ECO:0007669"/>
    <property type="project" value="UniProtKB-UniRule"/>
</dbReference>
<feature type="binding site" evidence="12 15">
    <location>
        <position position="316"/>
    </location>
    <ligand>
        <name>Mg(2+)</name>
        <dbReference type="ChEBI" id="CHEBI:18420"/>
    </ligand>
</feature>
<dbReference type="GO" id="GO:0000287">
    <property type="term" value="F:magnesium ion binding"/>
    <property type="evidence" value="ECO:0007669"/>
    <property type="project" value="UniProtKB-UniRule"/>
</dbReference>
<dbReference type="GO" id="GO:0005576">
    <property type="term" value="C:extracellular region"/>
    <property type="evidence" value="ECO:0007669"/>
    <property type="project" value="UniProtKB-SubCell"/>
</dbReference>
<dbReference type="RefSeq" id="WP_010362212.1">
    <property type="nucleotide sequence ID" value="NZ_AHBZ03000014.1"/>
</dbReference>
<keyword evidence="6 12" id="KW-0964">Secreted</keyword>
<evidence type="ECO:0000256" key="11">
    <source>
        <dbReference type="ARBA" id="ARBA00045763"/>
    </source>
</evidence>
<dbReference type="PANTHER" id="PTHR11902:SF1">
    <property type="entry name" value="ENOLASE"/>
    <property type="match status" value="1"/>
</dbReference>
<keyword evidence="5 12" id="KW-0963">Cytoplasm</keyword>
<comment type="similarity">
    <text evidence="2 12">Belongs to the enolase family.</text>
</comment>
<dbReference type="PRINTS" id="PR00148">
    <property type="entry name" value="ENOLASE"/>
</dbReference>
<feature type="active site" description="Proton acceptor" evidence="12 13">
    <location>
        <position position="341"/>
    </location>
</feature>
<keyword evidence="10 12" id="KW-0456">Lyase</keyword>
<evidence type="ECO:0000256" key="3">
    <source>
        <dbReference type="ARBA" id="ARBA00012058"/>
    </source>
</evidence>
<dbReference type="EMBL" id="AHBZ03000014">
    <property type="protein sequence ID" value="KAF7774203.1"/>
    <property type="molecule type" value="Genomic_DNA"/>
</dbReference>
<dbReference type="Gene3D" id="3.20.20.120">
    <property type="entry name" value="Enolase-like C-terminal domain"/>
    <property type="match status" value="1"/>
</dbReference>
<evidence type="ECO:0000313" key="19">
    <source>
        <dbReference type="Proteomes" id="UP000016487"/>
    </source>
</evidence>
<dbReference type="Pfam" id="PF03952">
    <property type="entry name" value="Enolase_N"/>
    <property type="match status" value="1"/>
</dbReference>
<dbReference type="HAMAP" id="MF_00318">
    <property type="entry name" value="Enolase"/>
    <property type="match status" value="1"/>
</dbReference>
<dbReference type="SFLD" id="SFLDG00178">
    <property type="entry name" value="enolase"/>
    <property type="match status" value="1"/>
</dbReference>
<feature type="binding site" evidence="14">
    <location>
        <position position="289"/>
    </location>
    <ligand>
        <name>substrate</name>
    </ligand>
</feature>
<evidence type="ECO:0000256" key="5">
    <source>
        <dbReference type="ARBA" id="ARBA00022490"/>
    </source>
</evidence>
<comment type="subunit">
    <text evidence="12">Component of the RNA degradosome, a multiprotein complex involved in RNA processing and mRNA degradation.</text>
</comment>
<evidence type="ECO:0000313" key="18">
    <source>
        <dbReference type="EMBL" id="KAF7774203.1"/>
    </source>
</evidence>
<dbReference type="PROSITE" id="PS00164">
    <property type="entry name" value="ENOLASE"/>
    <property type="match status" value="1"/>
</dbReference>
<protein>
    <recommendedName>
        <fullName evidence="4 12">Enolase</fullName>
        <ecNumber evidence="3 12">4.2.1.11</ecNumber>
    </recommendedName>
    <alternativeName>
        <fullName evidence="12">2-phospho-D-glycerate hydro-lyase</fullName>
    </alternativeName>
    <alternativeName>
        <fullName evidence="12">2-phosphoglycerate dehydratase</fullName>
    </alternativeName>
</protein>
<feature type="binding site" evidence="12">
    <location>
        <position position="370"/>
    </location>
    <ligand>
        <name>(2R)-2-phosphoglycerate</name>
        <dbReference type="ChEBI" id="CHEBI:58289"/>
    </ligand>
</feature>
<evidence type="ECO:0000256" key="12">
    <source>
        <dbReference type="HAMAP-Rule" id="MF_00318"/>
    </source>
</evidence>
<reference evidence="18" key="1">
    <citation type="journal article" date="2012" name="J. Bacteriol.">
        <title>Genome sequences of type strains of seven species of the marine bacterium Pseudoalteromonas.</title>
        <authorList>
            <person name="Xie B.B."/>
            <person name="Shu Y.L."/>
            <person name="Qin Q.L."/>
            <person name="Rong J.C."/>
            <person name="Zhang X.Y."/>
            <person name="Chen X.L."/>
            <person name="Shi M."/>
            <person name="He H.L."/>
            <person name="Zhou B.C."/>
            <person name="Zhang Y.Z."/>
        </authorList>
    </citation>
    <scope>NUCLEOTIDE SEQUENCE</scope>
    <source>
        <strain evidence="18">DSM 8771</strain>
    </source>
</reference>
<evidence type="ECO:0000256" key="10">
    <source>
        <dbReference type="ARBA" id="ARBA00023239"/>
    </source>
</evidence>
<feature type="binding site" evidence="14">
    <location>
        <position position="316"/>
    </location>
    <ligand>
        <name>substrate</name>
    </ligand>
</feature>
<keyword evidence="9 12" id="KW-0324">Glycolysis</keyword>
<proteinExistence type="inferred from homology"/>
<dbReference type="AlphaFoldDB" id="A0AAD4FT49"/>
<feature type="binding site" evidence="12">
    <location>
        <position position="167"/>
    </location>
    <ligand>
        <name>(2R)-2-phosphoglycerate</name>
        <dbReference type="ChEBI" id="CHEBI:58289"/>
    </ligand>
</feature>
<gene>
    <name evidence="12 18" type="primary">eno</name>
    <name evidence="18" type="ORF">PCIT_a0607</name>
</gene>
<dbReference type="InterPro" id="IPR020810">
    <property type="entry name" value="Enolase_C"/>
</dbReference>
<dbReference type="NCBIfam" id="TIGR01060">
    <property type="entry name" value="eno"/>
    <property type="match status" value="1"/>
</dbReference>
<feature type="active site" description="Proton donor" evidence="12 13">
    <location>
        <position position="209"/>
    </location>
</feature>
<evidence type="ECO:0000256" key="6">
    <source>
        <dbReference type="ARBA" id="ARBA00022525"/>
    </source>
</evidence>
<evidence type="ECO:0000256" key="15">
    <source>
        <dbReference type="PIRSR" id="PIRSR001400-3"/>
    </source>
</evidence>
<dbReference type="PANTHER" id="PTHR11902">
    <property type="entry name" value="ENOLASE"/>
    <property type="match status" value="1"/>
</dbReference>
<sequence length="430" mass="45902">MSKIVKVIGREVMDSRGNPTVEADVHLDTGAWGRACAPSGASTGTREALELRDGDKSRYLGKGVLTAVNFINADLAQALEGKDALAQRDVDQIMIDLDGTENKEKFGANAILAVSLATAKAAAQEKGVALYEHIADINGTSGQYSMPVPMMNIINGGEHADNNVDIQEFMVQPVGASSFREALRIGAEIFHSLKKVLSARGLNTAVGDEGGFAPNLKSNEEALEVITEAVNAAGYEMNKDVTLALDCAASEFYVDGKYDLKGEGKVFDSEGFAGFLADLAARYPIISIEDGLDESDWAGWKILTDKIGDKVQLVGDDLFVTNTKILTRGIEEKIGNSILIKFNQIGTLSETLDAIKMAQDAGFTAVISHRSGETEDATIADLAVGTAAGQIKTGSLCRSDRVAKYNQLLRIEEALGEKATYKGRSEIKGQ</sequence>
<comment type="subcellular location">
    <subcellularLocation>
        <location evidence="12">Cytoplasm</location>
    </subcellularLocation>
    <subcellularLocation>
        <location evidence="12">Secreted</location>
    </subcellularLocation>
    <subcellularLocation>
        <location evidence="12">Cell surface</location>
    </subcellularLocation>
    <text evidence="12">Fractions of enolase are present in both the cytoplasm and on the cell surface.</text>
</comment>
<feature type="domain" description="Enolase N-terminal" evidence="17">
    <location>
        <begin position="4"/>
        <end position="134"/>
    </location>
</feature>
<evidence type="ECO:0000259" key="16">
    <source>
        <dbReference type="SMART" id="SM01192"/>
    </source>
</evidence>
<evidence type="ECO:0000256" key="13">
    <source>
        <dbReference type="PIRSR" id="PIRSR001400-1"/>
    </source>
</evidence>
<name>A0AAD4FT49_9GAMM</name>
<feature type="binding site" evidence="12">
    <location>
        <position position="371"/>
    </location>
    <ligand>
        <name>(2R)-2-phosphoglycerate</name>
        <dbReference type="ChEBI" id="CHEBI:58289"/>
    </ligand>
</feature>
<feature type="binding site" evidence="12 15">
    <location>
        <position position="289"/>
    </location>
    <ligand>
        <name>Mg(2+)</name>
        <dbReference type="ChEBI" id="CHEBI:18420"/>
    </ligand>
</feature>
<accession>A0AAD4FT49</accession>
<dbReference type="Proteomes" id="UP000016487">
    <property type="component" value="Unassembled WGS sequence"/>
</dbReference>
<dbReference type="SMART" id="SM01192">
    <property type="entry name" value="Enolase_C"/>
    <property type="match status" value="1"/>
</dbReference>
<evidence type="ECO:0000256" key="9">
    <source>
        <dbReference type="ARBA" id="ARBA00023152"/>
    </source>
</evidence>
<dbReference type="SUPFAM" id="SSF51604">
    <property type="entry name" value="Enolase C-terminal domain-like"/>
    <property type="match status" value="1"/>
</dbReference>
<dbReference type="SFLD" id="SFLDS00001">
    <property type="entry name" value="Enolase"/>
    <property type="match status" value="1"/>
</dbReference>
<dbReference type="SFLD" id="SFLDF00002">
    <property type="entry name" value="enolase"/>
    <property type="match status" value="1"/>
</dbReference>
<dbReference type="GO" id="GO:0000015">
    <property type="term" value="C:phosphopyruvate hydratase complex"/>
    <property type="evidence" value="ECO:0007669"/>
    <property type="project" value="InterPro"/>
</dbReference>
<dbReference type="InterPro" id="IPR000941">
    <property type="entry name" value="Enolase"/>
</dbReference>
<evidence type="ECO:0000256" key="1">
    <source>
        <dbReference type="ARBA" id="ARBA00005031"/>
    </source>
</evidence>
<keyword evidence="8 12" id="KW-0460">Magnesium</keyword>
<comment type="cofactor">
    <cofactor evidence="15">
        <name>Mg(2+)</name>
        <dbReference type="ChEBI" id="CHEBI:18420"/>
    </cofactor>
    <text evidence="15">Mg(2+) is required for catalysis and for stabilizing the dimer.</text>
</comment>
<feature type="binding site" evidence="14">
    <location>
        <position position="159"/>
    </location>
    <ligand>
        <name>substrate</name>
    </ligand>
</feature>
<dbReference type="InterPro" id="IPR036849">
    <property type="entry name" value="Enolase-like_C_sf"/>
</dbReference>
<feature type="binding site" evidence="12">
    <location>
        <position position="341"/>
    </location>
    <ligand>
        <name>(2R)-2-phosphoglycerate</name>
        <dbReference type="ChEBI" id="CHEBI:58289"/>
    </ligand>
</feature>
<dbReference type="CDD" id="cd03313">
    <property type="entry name" value="enolase"/>
    <property type="match status" value="1"/>
</dbReference>
<dbReference type="InterPro" id="IPR020809">
    <property type="entry name" value="Enolase_CS"/>
</dbReference>
<evidence type="ECO:0000256" key="4">
    <source>
        <dbReference type="ARBA" id="ARBA00017068"/>
    </source>
</evidence>
<feature type="binding site" evidence="14">
    <location>
        <position position="392"/>
    </location>
    <ligand>
        <name>substrate</name>
    </ligand>
</feature>
<comment type="function">
    <text evidence="11 12">Catalyzes the reversible conversion of 2-phosphoglycerate (2-PG) into phosphoenolpyruvate (PEP). It is essential for the degradation of carbohydrates via glycolysis.</text>
</comment>
<evidence type="ECO:0000256" key="8">
    <source>
        <dbReference type="ARBA" id="ARBA00022842"/>
    </source>
</evidence>
<dbReference type="SMART" id="SM01193">
    <property type="entry name" value="Enolase_N"/>
    <property type="match status" value="1"/>
</dbReference>
<comment type="caution">
    <text evidence="18">The sequence shown here is derived from an EMBL/GenBank/DDBJ whole genome shotgun (WGS) entry which is preliminary data.</text>
</comment>
<dbReference type="FunFam" id="3.30.390.10:FF:000001">
    <property type="entry name" value="Enolase"/>
    <property type="match status" value="1"/>
</dbReference>
<feature type="binding site" evidence="12">
    <location>
        <position position="392"/>
    </location>
    <ligand>
        <name>(2R)-2-phosphoglycerate</name>
        <dbReference type="ChEBI" id="CHEBI:58289"/>
    </ligand>
</feature>
<comment type="cofactor">
    <cofactor evidence="12">
        <name>Mg(2+)</name>
        <dbReference type="ChEBI" id="CHEBI:18420"/>
    </cofactor>
    <text evidence="12">Binds a second Mg(2+) ion via substrate during catalysis.</text>
</comment>
<feature type="binding site" evidence="14">
    <location>
        <position position="168"/>
    </location>
    <ligand>
        <name>substrate</name>
    </ligand>
</feature>
<dbReference type="InterPro" id="IPR029017">
    <property type="entry name" value="Enolase-like_N"/>
</dbReference>
<feature type="domain" description="Enolase C-terminal TIM barrel" evidence="16">
    <location>
        <begin position="143"/>
        <end position="429"/>
    </location>
</feature>